<evidence type="ECO:0000259" key="5">
    <source>
        <dbReference type="Pfam" id="PF01420"/>
    </source>
</evidence>
<evidence type="ECO:0000256" key="4">
    <source>
        <dbReference type="ARBA" id="ARBA00038652"/>
    </source>
</evidence>
<dbReference type="AlphaFoldDB" id="D4YK70"/>
<accession>D4YK70</accession>
<dbReference type="RefSeq" id="WP_005882089.1">
    <property type="nucleotide sequence ID" value="NZ_ADNU01000012.1"/>
</dbReference>
<dbReference type="Pfam" id="PF01420">
    <property type="entry name" value="Methylase_S"/>
    <property type="match status" value="1"/>
</dbReference>
<keyword evidence="7" id="KW-1185">Reference proteome</keyword>
<evidence type="ECO:0000256" key="3">
    <source>
        <dbReference type="ARBA" id="ARBA00023125"/>
    </source>
</evidence>
<dbReference type="InterPro" id="IPR044946">
    <property type="entry name" value="Restrct_endonuc_typeI_TRD_sf"/>
</dbReference>
<reference evidence="6 7" key="1">
    <citation type="submission" date="2010-04" db="EMBL/GenBank/DDBJ databases">
        <authorList>
            <person name="Qin X."/>
            <person name="Bachman B."/>
            <person name="Battles P."/>
            <person name="Bell A."/>
            <person name="Bess C."/>
            <person name="Bickham C."/>
            <person name="Chaboub L."/>
            <person name="Chen D."/>
            <person name="Coyle M."/>
            <person name="Deiros D.R."/>
            <person name="Dinh H."/>
            <person name="Forbes L."/>
            <person name="Fowler G."/>
            <person name="Francisco L."/>
            <person name="Fu Q."/>
            <person name="Gubbala S."/>
            <person name="Hale W."/>
            <person name="Han Y."/>
            <person name="Hemphill L."/>
            <person name="Highlander S.K."/>
            <person name="Hirani K."/>
            <person name="Hogues M."/>
            <person name="Jackson L."/>
            <person name="Jakkamsetti A."/>
            <person name="Javaid M."/>
            <person name="Jiang H."/>
            <person name="Korchina V."/>
            <person name="Kovar C."/>
            <person name="Lara F."/>
            <person name="Lee S."/>
            <person name="Mata R."/>
            <person name="Mathew T."/>
            <person name="Moen C."/>
            <person name="Morales K."/>
            <person name="Munidasa M."/>
            <person name="Nazareth L."/>
            <person name="Ngo R."/>
            <person name="Nguyen L."/>
            <person name="Okwuonu G."/>
            <person name="Ongeri F."/>
            <person name="Patil S."/>
            <person name="Petrosino J."/>
            <person name="Pham C."/>
            <person name="Pham P."/>
            <person name="Pu L.-L."/>
            <person name="Puazo M."/>
            <person name="Raj R."/>
            <person name="Reid J."/>
            <person name="Rouhana J."/>
            <person name="Saada N."/>
            <person name="Shang Y."/>
            <person name="Simmons D."/>
            <person name="Thornton R."/>
            <person name="Warren J."/>
            <person name="Weissenberger G."/>
            <person name="Zhang J."/>
            <person name="Zhang L."/>
            <person name="Zhou C."/>
            <person name="Zhu D."/>
            <person name="Muzny D."/>
            <person name="Worley K."/>
            <person name="Gibbs R."/>
        </authorList>
    </citation>
    <scope>NUCLEOTIDE SEQUENCE [LARGE SCALE GENOMIC DNA]</scope>
    <source>
        <strain evidence="6 7">ATCC 49030</strain>
    </source>
</reference>
<organism evidence="6 7">
    <name type="scientific">Brevibacterium mcbrellneri ATCC 49030</name>
    <dbReference type="NCBI Taxonomy" id="585530"/>
    <lineage>
        <taxon>Bacteria</taxon>
        <taxon>Bacillati</taxon>
        <taxon>Actinomycetota</taxon>
        <taxon>Actinomycetes</taxon>
        <taxon>Micrococcales</taxon>
        <taxon>Brevibacteriaceae</taxon>
        <taxon>Brevibacterium</taxon>
    </lineage>
</organism>
<gene>
    <name evidence="6" type="ORF">HMPREF0183_0330</name>
</gene>
<protein>
    <recommendedName>
        <fullName evidence="5">Type I restriction modification DNA specificity domain-containing protein</fullName>
    </recommendedName>
</protein>
<sequence>MTRWQSVPFHTLFRRVPKRTGFPAEELLSVYREYGVIRKSDRDDNFNRPGNLNDYQLVKTGDLVLNKMKAWQGSLGISPHTGIVSPAYFVYTPVSDNDESFLHYALRCRDAVDYYAAHSTGIRVNQWDVSPEWLDAMPVPVPDLATQRRIVDYLDKEISEMNALIEEVQRLTKLVIARRDATAGSLLADLPVAPVSMFWRVIDCLHITAPFVEVGTNFLVSIEQLGHRNLDLTRANRTDDETFSILRVGDRKPAPGDVIMSRNASVGKCSIVRETDPPIALGQDVVIFKKNDKHDSRLLLHFLGSDVIKRTIEMSTVGSTLKRINVGTIKKLPYPVATLEKQREIADELDREFMRMDSLIEESTRLIENLKAHKTALITEVVTGRKEV</sequence>
<comment type="similarity">
    <text evidence="1">Belongs to the type-I restriction system S methylase family.</text>
</comment>
<evidence type="ECO:0000313" key="6">
    <source>
        <dbReference type="EMBL" id="EFG48362.1"/>
    </source>
</evidence>
<comment type="caution">
    <text evidence="6">The sequence shown here is derived from an EMBL/GenBank/DDBJ whole genome shotgun (WGS) entry which is preliminary data.</text>
</comment>
<dbReference type="GO" id="GO:0003677">
    <property type="term" value="F:DNA binding"/>
    <property type="evidence" value="ECO:0007669"/>
    <property type="project" value="UniProtKB-KW"/>
</dbReference>
<keyword evidence="3" id="KW-0238">DNA-binding</keyword>
<comment type="subunit">
    <text evidence="4">The methyltransferase is composed of M and S polypeptides.</text>
</comment>
<keyword evidence="2" id="KW-0680">Restriction system</keyword>
<proteinExistence type="inferred from homology"/>
<dbReference type="PANTHER" id="PTHR43140:SF1">
    <property type="entry name" value="TYPE I RESTRICTION ENZYME ECOKI SPECIFICITY SUBUNIT"/>
    <property type="match status" value="1"/>
</dbReference>
<evidence type="ECO:0000256" key="1">
    <source>
        <dbReference type="ARBA" id="ARBA00010923"/>
    </source>
</evidence>
<dbReference type="Proteomes" id="UP000005714">
    <property type="component" value="Unassembled WGS sequence"/>
</dbReference>
<dbReference type="SUPFAM" id="SSF116734">
    <property type="entry name" value="DNA methylase specificity domain"/>
    <property type="match status" value="2"/>
</dbReference>
<dbReference type="PANTHER" id="PTHR43140">
    <property type="entry name" value="TYPE-1 RESTRICTION ENZYME ECOKI SPECIFICITY PROTEIN"/>
    <property type="match status" value="1"/>
</dbReference>
<dbReference type="GO" id="GO:0009307">
    <property type="term" value="P:DNA restriction-modification system"/>
    <property type="evidence" value="ECO:0007669"/>
    <property type="project" value="UniProtKB-KW"/>
</dbReference>
<dbReference type="InterPro" id="IPR051212">
    <property type="entry name" value="Type-I_RE_S_subunit"/>
</dbReference>
<evidence type="ECO:0000256" key="2">
    <source>
        <dbReference type="ARBA" id="ARBA00022747"/>
    </source>
</evidence>
<dbReference type="Gene3D" id="3.90.220.20">
    <property type="entry name" value="DNA methylase specificity domains"/>
    <property type="match status" value="2"/>
</dbReference>
<dbReference type="STRING" id="585530.HMPREF0183_0330"/>
<dbReference type="eggNOG" id="COG0732">
    <property type="taxonomic scope" value="Bacteria"/>
</dbReference>
<dbReference type="InterPro" id="IPR000055">
    <property type="entry name" value="Restrct_endonuc_typeI_TRD"/>
</dbReference>
<dbReference type="EMBL" id="ADNU01000012">
    <property type="protein sequence ID" value="EFG48362.1"/>
    <property type="molecule type" value="Genomic_DNA"/>
</dbReference>
<name>D4YK70_9MICO</name>
<feature type="domain" description="Type I restriction modification DNA specificity" evidence="5">
    <location>
        <begin position="255"/>
        <end position="351"/>
    </location>
</feature>
<evidence type="ECO:0000313" key="7">
    <source>
        <dbReference type="Proteomes" id="UP000005714"/>
    </source>
</evidence>